<evidence type="ECO:0000256" key="2">
    <source>
        <dbReference type="SAM" id="SignalP"/>
    </source>
</evidence>
<gene>
    <name evidence="3" type="ORF">DesU5LDRAFT_1414</name>
</gene>
<dbReference type="AlphaFoldDB" id="I2PZZ9"/>
<sequence length="315" mass="30465">MNARFRHVAAGLAVAVALSGPAPARAQTTPDLGETMESARGAGVPRPDIDRVLALGLRYGLSERDTATLLAATTRASVSGRAVEPVVDKVEEGLAKKVAVASIVTAVEKRTADYLFVQRLLAAFPDAGPELVERLANTLRMGLSQQDVAGCAAQTGRSAAEIVGAAEFFAAVRQAGVDAELAAVLTSRILQRENFPGSLLDLAQSIRDAKEKGYSDAAVLGTAARVVDGSLSIADARTALGLSADNDGAGSASGRGDGGAGSGQGAGRGAGAGAGRGGGPGGGAGGGPGGGGGGPGGGGSGGGAGGGGGGRGGRN</sequence>
<evidence type="ECO:0000313" key="3">
    <source>
        <dbReference type="EMBL" id="EIG53105.1"/>
    </source>
</evidence>
<feature type="region of interest" description="Disordered" evidence="1">
    <location>
        <begin position="244"/>
        <end position="315"/>
    </location>
</feature>
<accession>I2PZZ9</accession>
<evidence type="ECO:0000256" key="1">
    <source>
        <dbReference type="SAM" id="MobiDB-lite"/>
    </source>
</evidence>
<name>I2PZZ9_9BACT</name>
<dbReference type="STRING" id="596152.DesU5LDRAFT_1414"/>
<reference evidence="3" key="1">
    <citation type="submission" date="2011-11" db="EMBL/GenBank/DDBJ databases">
        <title>Improved High-Quality Draft sequence of Desulfovibrio sp. U5L.</title>
        <authorList>
            <consortium name="US DOE Joint Genome Institute"/>
            <person name="Lucas S."/>
            <person name="Han J."/>
            <person name="Lapidus A."/>
            <person name="Cheng J.-F."/>
            <person name="Goodwin L."/>
            <person name="Pitluck S."/>
            <person name="Peters L."/>
            <person name="Ovchinnikova G."/>
            <person name="Held B."/>
            <person name="Detter J.C."/>
            <person name="Han C."/>
            <person name="Tapia R."/>
            <person name="Land M."/>
            <person name="Hauser L."/>
            <person name="Kyrpides N."/>
            <person name="Ivanova N."/>
            <person name="Pagani I."/>
            <person name="Gabster J."/>
            <person name="Walker C."/>
            <person name="Stolyar S."/>
            <person name="Stahl D."/>
            <person name="Arkin A."/>
            <person name="Dehal P."/>
            <person name="Hazen T."/>
            <person name="Woyke T."/>
        </authorList>
    </citation>
    <scope>NUCLEOTIDE SEQUENCE [LARGE SCALE GENOMIC DNA]</scope>
    <source>
        <strain evidence="3">U5L</strain>
    </source>
</reference>
<protein>
    <submittedName>
        <fullName evidence="3">Uncharacterized protein</fullName>
    </submittedName>
</protein>
<feature type="signal peptide" evidence="2">
    <location>
        <begin position="1"/>
        <end position="26"/>
    </location>
</feature>
<proteinExistence type="predicted"/>
<feature type="chain" id="PRO_5003663574" evidence="2">
    <location>
        <begin position="27"/>
        <end position="315"/>
    </location>
</feature>
<dbReference type="HOGENOM" id="CLU_936056_0_0_7"/>
<organism evidence="3">
    <name type="scientific">Desulfovibrio sp. U5L</name>
    <dbReference type="NCBI Taxonomy" id="596152"/>
    <lineage>
        <taxon>Bacteria</taxon>
        <taxon>Pseudomonadati</taxon>
        <taxon>Thermodesulfobacteriota</taxon>
        <taxon>Desulfovibrionia</taxon>
        <taxon>Desulfovibrionales</taxon>
        <taxon>Desulfovibrionaceae</taxon>
        <taxon>Desulfovibrio</taxon>
    </lineage>
</organism>
<dbReference type="EMBL" id="JH600068">
    <property type="protein sequence ID" value="EIG53105.1"/>
    <property type="molecule type" value="Genomic_DNA"/>
</dbReference>
<feature type="region of interest" description="Disordered" evidence="1">
    <location>
        <begin position="23"/>
        <end position="43"/>
    </location>
</feature>
<keyword evidence="2" id="KW-0732">Signal</keyword>
<feature type="compositionally biased region" description="Gly residues" evidence="1">
    <location>
        <begin position="251"/>
        <end position="315"/>
    </location>
</feature>
<dbReference type="eggNOG" id="ENOG502ZIPP">
    <property type="taxonomic scope" value="Bacteria"/>
</dbReference>